<reference evidence="6" key="1">
    <citation type="submission" date="2016-06" db="EMBL/GenBank/DDBJ databases">
        <authorList>
            <person name="Nascimento L."/>
            <person name="Pereira R.V."/>
            <person name="Martins L.F."/>
            <person name="Quaggio R.B."/>
            <person name="Silva A.M."/>
            <person name="Setubal J.C."/>
        </authorList>
    </citation>
    <scope>NUCLEOTIDE SEQUENCE [LARGE SCALE GENOMIC DNA]</scope>
</reference>
<dbReference type="InterPro" id="IPR051259">
    <property type="entry name" value="rRNA_Methyltransferase"/>
</dbReference>
<evidence type="ECO:0000313" key="6">
    <source>
        <dbReference type="Proteomes" id="UP000196475"/>
    </source>
</evidence>
<name>A0A1Y3PTU3_9BACI</name>
<comment type="caution">
    <text evidence="5">The sequence shown here is derived from an EMBL/GenBank/DDBJ whole genome shotgun (WGS) entry which is preliminary data.</text>
</comment>
<evidence type="ECO:0000256" key="3">
    <source>
        <dbReference type="ARBA" id="ARBA00022679"/>
    </source>
</evidence>
<dbReference type="EMBL" id="LZRT01000010">
    <property type="protein sequence ID" value="OUM90771.1"/>
    <property type="molecule type" value="Genomic_DNA"/>
</dbReference>
<dbReference type="GO" id="GO:0006396">
    <property type="term" value="P:RNA processing"/>
    <property type="evidence" value="ECO:0007669"/>
    <property type="project" value="InterPro"/>
</dbReference>
<feature type="domain" description="RNA 2-O ribose methyltransferase substrate binding" evidence="4">
    <location>
        <begin position="31"/>
        <end position="104"/>
    </location>
</feature>
<dbReference type="InterPro" id="IPR053888">
    <property type="entry name" value="MRM3-like_sub_bind"/>
</dbReference>
<dbReference type="GO" id="GO:0008173">
    <property type="term" value="F:RNA methyltransferase activity"/>
    <property type="evidence" value="ECO:0007669"/>
    <property type="project" value="InterPro"/>
</dbReference>
<dbReference type="Pfam" id="PF22435">
    <property type="entry name" value="MRM3-like_sub_bind"/>
    <property type="match status" value="1"/>
</dbReference>
<dbReference type="GO" id="GO:0003723">
    <property type="term" value="F:RNA binding"/>
    <property type="evidence" value="ECO:0007669"/>
    <property type="project" value="InterPro"/>
</dbReference>
<keyword evidence="2" id="KW-0489">Methyltransferase</keyword>
<evidence type="ECO:0000313" key="5">
    <source>
        <dbReference type="EMBL" id="OUM90771.1"/>
    </source>
</evidence>
<dbReference type="InterPro" id="IPR013123">
    <property type="entry name" value="SpoU_subst-bd"/>
</dbReference>
<protein>
    <recommendedName>
        <fullName evidence="4">RNA 2-O ribose methyltransferase substrate binding domain-containing protein</fullName>
    </recommendedName>
</protein>
<dbReference type="PANTHER" id="PTHR43191:SF2">
    <property type="entry name" value="RRNA METHYLTRANSFERASE 3, MITOCHONDRIAL"/>
    <property type="match status" value="1"/>
</dbReference>
<dbReference type="Gene3D" id="3.40.1280.10">
    <property type="match status" value="1"/>
</dbReference>
<evidence type="ECO:0000256" key="1">
    <source>
        <dbReference type="ARBA" id="ARBA00007228"/>
    </source>
</evidence>
<dbReference type="AlphaFoldDB" id="A0A1Y3PTU3"/>
<dbReference type="Proteomes" id="UP000196475">
    <property type="component" value="Unassembled WGS sequence"/>
</dbReference>
<accession>A0A1Y3PTU3</accession>
<dbReference type="SUPFAM" id="SSF55315">
    <property type="entry name" value="L30e-like"/>
    <property type="match status" value="1"/>
</dbReference>
<comment type="similarity">
    <text evidence="1">Belongs to the class IV-like SAM-binding methyltransferase superfamily. RNA methyltransferase TrmH family.</text>
</comment>
<dbReference type="InterPro" id="IPR029064">
    <property type="entry name" value="Ribosomal_eL30-like_sf"/>
</dbReference>
<dbReference type="SMART" id="SM00967">
    <property type="entry name" value="SpoU_sub_bind"/>
    <property type="match status" value="1"/>
</dbReference>
<dbReference type="Gene3D" id="3.30.1330.30">
    <property type="match status" value="1"/>
</dbReference>
<dbReference type="InterPro" id="IPR001537">
    <property type="entry name" value="SpoU_MeTrfase"/>
</dbReference>
<dbReference type="InterPro" id="IPR029028">
    <property type="entry name" value="Alpha/beta_knot_MTases"/>
</dbReference>
<evidence type="ECO:0000259" key="4">
    <source>
        <dbReference type="SMART" id="SM00967"/>
    </source>
</evidence>
<dbReference type="SUPFAM" id="SSF75217">
    <property type="entry name" value="alpha/beta knot"/>
    <property type="match status" value="1"/>
</dbReference>
<evidence type="ECO:0000256" key="2">
    <source>
        <dbReference type="ARBA" id="ARBA00022603"/>
    </source>
</evidence>
<dbReference type="CDD" id="cd18095">
    <property type="entry name" value="SpoU-like_rRNA-MTase"/>
    <property type="match status" value="1"/>
</dbReference>
<dbReference type="Pfam" id="PF00588">
    <property type="entry name" value="SpoU_methylase"/>
    <property type="match status" value="1"/>
</dbReference>
<proteinExistence type="inferred from homology"/>
<dbReference type="GO" id="GO:0005737">
    <property type="term" value="C:cytoplasm"/>
    <property type="evidence" value="ECO:0007669"/>
    <property type="project" value="UniProtKB-ARBA"/>
</dbReference>
<dbReference type="InterPro" id="IPR029026">
    <property type="entry name" value="tRNA_m1G_MTases_N"/>
</dbReference>
<dbReference type="GO" id="GO:0032259">
    <property type="term" value="P:methylation"/>
    <property type="evidence" value="ECO:0007669"/>
    <property type="project" value="UniProtKB-KW"/>
</dbReference>
<dbReference type="PANTHER" id="PTHR43191">
    <property type="entry name" value="RRNA METHYLTRANSFERASE 3"/>
    <property type="match status" value="1"/>
</dbReference>
<organism evidence="5 6">
    <name type="scientific">Bacillus thermozeamaize</name>
    <dbReference type="NCBI Taxonomy" id="230954"/>
    <lineage>
        <taxon>Bacteria</taxon>
        <taxon>Bacillati</taxon>
        <taxon>Bacillota</taxon>
        <taxon>Bacilli</taxon>
        <taxon>Bacillales</taxon>
        <taxon>Bacillaceae</taxon>
        <taxon>Bacillus</taxon>
    </lineage>
</organism>
<gene>
    <name evidence="5" type="ORF">BAA01_07270</name>
</gene>
<sequence length="269" mass="29669">MEPIVSPSNPKIKKWQKLYTRKGRDAQRAYLIEGVHLLEEALRTGARFEAVVLREGEELPAAWAEELEERGVPCYVVPDAIFRRLAATQHPQGVVAVLRIEEPRKPLEKRLHEPRLTGLLVDAVQDPGNLGTILRTADAFGVDFVLLGKGTVDLYNDKVVRSSMGSLFRVPVYHGALETWIESMQRAGVCVVASQLGAKERLDRCLFPARTVFLVGNEAQGVSPQLCQRADVCLQIPMGGEAESLNVATAAAVLLYERFRQLCSVGGKV</sequence>
<keyword evidence="3" id="KW-0808">Transferase</keyword>